<evidence type="ECO:0000256" key="3">
    <source>
        <dbReference type="ARBA" id="ARBA00006962"/>
    </source>
</evidence>
<keyword evidence="16" id="KW-1185">Reference proteome</keyword>
<evidence type="ECO:0000256" key="4">
    <source>
        <dbReference type="ARBA" id="ARBA00012650"/>
    </source>
</evidence>
<dbReference type="PROSITE" id="PS50003">
    <property type="entry name" value="PH_DOMAIN"/>
    <property type="match status" value="1"/>
</dbReference>
<feature type="compositionally biased region" description="Basic and acidic residues" evidence="13">
    <location>
        <begin position="23"/>
        <end position="37"/>
    </location>
</feature>
<evidence type="ECO:0000256" key="9">
    <source>
        <dbReference type="ARBA" id="ARBA00023136"/>
    </source>
</evidence>
<comment type="caution">
    <text evidence="15">The sequence shown here is derived from an EMBL/GenBank/DDBJ whole genome shotgun (WGS) entry which is preliminary data.</text>
</comment>
<dbReference type="GO" id="GO:0005975">
    <property type="term" value="P:carbohydrate metabolic process"/>
    <property type="evidence" value="ECO:0007669"/>
    <property type="project" value="InterPro"/>
</dbReference>
<dbReference type="InterPro" id="IPR050426">
    <property type="entry name" value="Glycosyltransferase_28"/>
</dbReference>
<feature type="region of interest" description="Disordered" evidence="13">
    <location>
        <begin position="222"/>
        <end position="245"/>
    </location>
</feature>
<dbReference type="SUPFAM" id="SSF53756">
    <property type="entry name" value="UDP-Glycosyltransferase/glycogen phosphorylase"/>
    <property type="match status" value="1"/>
</dbReference>
<dbReference type="GO" id="GO:0016906">
    <property type="term" value="F:sterol 3-beta-glucosyltransferase activity"/>
    <property type="evidence" value="ECO:0007669"/>
    <property type="project" value="UniProtKB-EC"/>
</dbReference>
<reference evidence="15 16" key="2">
    <citation type="journal article" date="2021" name="Curr. Genet.">
        <title>Genetic response to nitrogen starvation in the aggressive Eucalyptus foliar pathogen Teratosphaeria destructans.</title>
        <authorList>
            <person name="Havenga M."/>
            <person name="Wingfield B.D."/>
            <person name="Wingfield M.J."/>
            <person name="Dreyer L.L."/>
            <person name="Roets F."/>
            <person name="Aylward J."/>
        </authorList>
    </citation>
    <scope>NUCLEOTIDE SEQUENCE [LARGE SCALE GENOMIC DNA]</scope>
    <source>
        <strain evidence="15">CMW44962</strain>
    </source>
</reference>
<evidence type="ECO:0000256" key="13">
    <source>
        <dbReference type="SAM" id="MobiDB-lite"/>
    </source>
</evidence>
<evidence type="ECO:0000256" key="7">
    <source>
        <dbReference type="ARBA" id="ARBA00022679"/>
    </source>
</evidence>
<evidence type="ECO:0000259" key="14">
    <source>
        <dbReference type="PROSITE" id="PS50003"/>
    </source>
</evidence>
<evidence type="ECO:0000313" key="15">
    <source>
        <dbReference type="EMBL" id="KAH9843473.1"/>
    </source>
</evidence>
<feature type="compositionally biased region" description="Low complexity" evidence="13">
    <location>
        <begin position="527"/>
        <end position="555"/>
    </location>
</feature>
<feature type="compositionally biased region" description="Basic and acidic residues" evidence="13">
    <location>
        <begin position="900"/>
        <end position="910"/>
    </location>
</feature>
<dbReference type="Pfam" id="PF00169">
    <property type="entry name" value="PH"/>
    <property type="match status" value="1"/>
</dbReference>
<keyword evidence="5" id="KW-0963">Cytoplasm</keyword>
<proteinExistence type="inferred from homology"/>
<dbReference type="FunFam" id="3.40.50.2000:FF:000029">
    <property type="entry name" value="Sterol 3-beta-glucosyltransferase"/>
    <property type="match status" value="1"/>
</dbReference>
<feature type="compositionally biased region" description="Polar residues" evidence="13">
    <location>
        <begin position="596"/>
        <end position="610"/>
    </location>
</feature>
<dbReference type="OrthoDB" id="10261837at2759"/>
<comment type="catalytic activity">
    <reaction evidence="11">
        <text>ergosterol + UDP-alpha-D-glucose = ergosteryl 3-beta-D-glucoside + UDP + H(+)</text>
        <dbReference type="Rhea" id="RHEA:61836"/>
        <dbReference type="ChEBI" id="CHEBI:15378"/>
        <dbReference type="ChEBI" id="CHEBI:16933"/>
        <dbReference type="ChEBI" id="CHEBI:52973"/>
        <dbReference type="ChEBI" id="CHEBI:58223"/>
        <dbReference type="ChEBI" id="CHEBI:58885"/>
    </reaction>
    <physiologicalReaction direction="left-to-right" evidence="11">
        <dbReference type="Rhea" id="RHEA:61837"/>
    </physiologicalReaction>
</comment>
<gene>
    <name evidence="15" type="ORF">Tdes44962_MAKER07371</name>
</gene>
<dbReference type="Gene3D" id="3.40.50.2000">
    <property type="entry name" value="Glycogen Phosphorylase B"/>
    <property type="match status" value="2"/>
</dbReference>
<dbReference type="Gene3D" id="2.30.29.30">
    <property type="entry name" value="Pleckstrin-homology domain (PH domain)/Phosphotyrosine-binding domain (PTB)"/>
    <property type="match status" value="3"/>
</dbReference>
<dbReference type="GO" id="GO:0006914">
    <property type="term" value="P:autophagy"/>
    <property type="evidence" value="ECO:0007669"/>
    <property type="project" value="UniProtKB-KW"/>
</dbReference>
<feature type="region of interest" description="Disordered" evidence="13">
    <location>
        <begin position="1413"/>
        <end position="1447"/>
    </location>
</feature>
<feature type="compositionally biased region" description="Basic and acidic residues" evidence="13">
    <location>
        <begin position="234"/>
        <end position="245"/>
    </location>
</feature>
<evidence type="ECO:0000256" key="8">
    <source>
        <dbReference type="ARBA" id="ARBA00023006"/>
    </source>
</evidence>
<dbReference type="Proteomes" id="UP001138500">
    <property type="component" value="Unassembled WGS sequence"/>
</dbReference>
<keyword evidence="7" id="KW-0808">Transferase</keyword>
<dbReference type="InterPro" id="IPR002213">
    <property type="entry name" value="UDP_glucos_trans"/>
</dbReference>
<feature type="compositionally biased region" description="Basic and acidic residues" evidence="13">
    <location>
        <begin position="129"/>
        <end position="148"/>
    </location>
</feature>
<feature type="region of interest" description="Disordered" evidence="13">
    <location>
        <begin position="900"/>
        <end position="919"/>
    </location>
</feature>
<evidence type="ECO:0000256" key="6">
    <source>
        <dbReference type="ARBA" id="ARBA00022676"/>
    </source>
</evidence>
<dbReference type="SMART" id="SM00233">
    <property type="entry name" value="PH"/>
    <property type="match status" value="1"/>
</dbReference>
<dbReference type="SMART" id="SM00568">
    <property type="entry name" value="GRAM"/>
    <property type="match status" value="2"/>
</dbReference>
<evidence type="ECO:0000313" key="16">
    <source>
        <dbReference type="Proteomes" id="UP001138500"/>
    </source>
</evidence>
<dbReference type="InterPro" id="IPR004182">
    <property type="entry name" value="GRAM"/>
</dbReference>
<comment type="similarity">
    <text evidence="3">Belongs to the glycosyltransferase 28 family.</text>
</comment>
<feature type="compositionally biased region" description="Low complexity" evidence="13">
    <location>
        <begin position="1"/>
        <end position="22"/>
    </location>
</feature>
<feature type="region of interest" description="Disordered" evidence="13">
    <location>
        <begin position="636"/>
        <end position="671"/>
    </location>
</feature>
<evidence type="ECO:0000256" key="11">
    <source>
        <dbReference type="ARBA" id="ARBA00047886"/>
    </source>
</evidence>
<dbReference type="CDD" id="cd03784">
    <property type="entry name" value="GT1_Gtf-like"/>
    <property type="match status" value="1"/>
</dbReference>
<feature type="region of interest" description="Disordered" evidence="13">
    <location>
        <begin position="1"/>
        <end position="73"/>
    </location>
</feature>
<comment type="subcellular location">
    <subcellularLocation>
        <location evidence="2">Cytoplasm</location>
    </subcellularLocation>
    <subcellularLocation>
        <location evidence="1">Membrane</location>
        <topology evidence="1">Peripheral membrane protein</topology>
    </subcellularLocation>
</comment>
<dbReference type="CDD" id="cd13216">
    <property type="entry name" value="PH-GRAM2_AGT26"/>
    <property type="match status" value="1"/>
</dbReference>
<dbReference type="Pfam" id="PF03033">
    <property type="entry name" value="Glyco_transf_28"/>
    <property type="match status" value="1"/>
</dbReference>
<reference evidence="15 16" key="1">
    <citation type="journal article" date="2018" name="IMA Fungus">
        <title>IMA Genome-F 10: Nine draft genome sequences of Claviceps purpurea s.lat., including C. arundinis, C. humidiphila, and C. cf. spartinae, pseudomolecules for the pitch canker pathogen Fusarium circinatum, draft genome of Davidsoniella eucalypti, Grosmannia galeiformis, Quambalaria eucalypti, and Teratosphaeria destructans.</title>
        <authorList>
            <person name="Wingfield B.D."/>
            <person name="Liu M."/>
            <person name="Nguyen H.D."/>
            <person name="Lane F.A."/>
            <person name="Morgan S.W."/>
            <person name="De Vos L."/>
            <person name="Wilken P.M."/>
            <person name="Duong T.A."/>
            <person name="Aylward J."/>
            <person name="Coetzee M.P."/>
            <person name="Dadej K."/>
            <person name="De Beer Z.W."/>
            <person name="Findlay W."/>
            <person name="Havenga M."/>
            <person name="Kolarik M."/>
            <person name="Menzies J.G."/>
            <person name="Naidoo K."/>
            <person name="Pochopski O."/>
            <person name="Shoukouhi P."/>
            <person name="Santana Q.C."/>
            <person name="Seifert K.A."/>
            <person name="Soal N."/>
            <person name="Steenkamp E.T."/>
            <person name="Tatham C.T."/>
            <person name="van der Nest M.A."/>
            <person name="Wingfield M.J."/>
        </authorList>
    </citation>
    <scope>NUCLEOTIDE SEQUENCE [LARGE SCALE GENOMIC DNA]</scope>
    <source>
        <strain evidence="15">CMW44962</strain>
    </source>
</reference>
<keyword evidence="6" id="KW-0328">Glycosyltransferase</keyword>
<name>A0A9W7W6C4_9PEZI</name>
<dbReference type="GO" id="GO:0016125">
    <property type="term" value="P:sterol metabolic process"/>
    <property type="evidence" value="ECO:0007669"/>
    <property type="project" value="TreeGrafter"/>
</dbReference>
<evidence type="ECO:0000256" key="2">
    <source>
        <dbReference type="ARBA" id="ARBA00004496"/>
    </source>
</evidence>
<feature type="compositionally biased region" description="Low complexity" evidence="13">
    <location>
        <begin position="569"/>
        <end position="579"/>
    </location>
</feature>
<dbReference type="PANTHER" id="PTHR48050:SF25">
    <property type="entry name" value="STEROL 3-BETA-GLUCOSYLTRANSFERASE"/>
    <property type="match status" value="1"/>
</dbReference>
<feature type="domain" description="PH" evidence="14">
    <location>
        <begin position="303"/>
        <end position="403"/>
    </location>
</feature>
<evidence type="ECO:0000256" key="10">
    <source>
        <dbReference type="ARBA" id="ARBA00029843"/>
    </source>
</evidence>
<dbReference type="EC" id="2.4.1.173" evidence="4"/>
<feature type="region of interest" description="Disordered" evidence="13">
    <location>
        <begin position="87"/>
        <end position="202"/>
    </location>
</feature>
<dbReference type="GO" id="GO:0016020">
    <property type="term" value="C:membrane"/>
    <property type="evidence" value="ECO:0007669"/>
    <property type="project" value="UniProtKB-SubCell"/>
</dbReference>
<dbReference type="GO" id="GO:0005737">
    <property type="term" value="C:cytoplasm"/>
    <property type="evidence" value="ECO:0007669"/>
    <property type="project" value="UniProtKB-SubCell"/>
</dbReference>
<accession>A0A9W7W6C4</accession>
<feature type="region of interest" description="Disordered" evidence="13">
    <location>
        <begin position="489"/>
        <end position="623"/>
    </location>
</feature>
<dbReference type="EMBL" id="RIBY02000336">
    <property type="protein sequence ID" value="KAH9843473.1"/>
    <property type="molecule type" value="Genomic_DNA"/>
</dbReference>
<feature type="compositionally biased region" description="Acidic residues" evidence="13">
    <location>
        <begin position="736"/>
        <end position="750"/>
    </location>
</feature>
<dbReference type="InterPro" id="IPR004276">
    <property type="entry name" value="GlycoTrans_28_N"/>
</dbReference>
<comment type="catalytic activity">
    <reaction evidence="12">
        <text>a sterol + UDP-alpha-D-glucose = a sterol 3-beta-D-glucoside + UDP + H(+)</text>
        <dbReference type="Rhea" id="RHEA:22724"/>
        <dbReference type="ChEBI" id="CHEBI:15378"/>
        <dbReference type="ChEBI" id="CHEBI:15889"/>
        <dbReference type="ChEBI" id="CHEBI:37424"/>
        <dbReference type="ChEBI" id="CHEBI:58223"/>
        <dbReference type="ChEBI" id="CHEBI:58885"/>
        <dbReference type="EC" id="2.4.1.173"/>
    </reaction>
    <physiologicalReaction direction="left-to-right" evidence="12">
        <dbReference type="Rhea" id="RHEA:22725"/>
    </physiologicalReaction>
</comment>
<dbReference type="SUPFAM" id="SSF50729">
    <property type="entry name" value="PH domain-like"/>
    <property type="match status" value="1"/>
</dbReference>
<dbReference type="InterPro" id="IPR048065">
    <property type="entry name" value="ATG26_PH_GRAM2"/>
</dbReference>
<dbReference type="PANTHER" id="PTHR48050">
    <property type="entry name" value="STEROL 3-BETA-GLUCOSYLTRANSFERASE"/>
    <property type="match status" value="1"/>
</dbReference>
<dbReference type="InterPro" id="IPR048066">
    <property type="entry name" value="ATG26_PH_GRAM1"/>
</dbReference>
<dbReference type="Pfam" id="PF02893">
    <property type="entry name" value="GRAM"/>
    <property type="match status" value="2"/>
</dbReference>
<dbReference type="CDD" id="cd13215">
    <property type="entry name" value="PH-GRAM1_AGT26"/>
    <property type="match status" value="1"/>
</dbReference>
<dbReference type="Pfam" id="PF06722">
    <property type="entry name" value="EryCIII-like_C"/>
    <property type="match status" value="1"/>
</dbReference>
<dbReference type="InterPro" id="IPR010610">
    <property type="entry name" value="EryCIII-like_C"/>
</dbReference>
<feature type="compositionally biased region" description="Acidic residues" evidence="13">
    <location>
        <begin position="104"/>
        <end position="115"/>
    </location>
</feature>
<keyword evidence="9" id="KW-0472">Membrane</keyword>
<evidence type="ECO:0000256" key="1">
    <source>
        <dbReference type="ARBA" id="ARBA00004170"/>
    </source>
</evidence>
<organism evidence="15 16">
    <name type="scientific">Teratosphaeria destructans</name>
    <dbReference type="NCBI Taxonomy" id="418781"/>
    <lineage>
        <taxon>Eukaryota</taxon>
        <taxon>Fungi</taxon>
        <taxon>Dikarya</taxon>
        <taxon>Ascomycota</taxon>
        <taxon>Pezizomycotina</taxon>
        <taxon>Dothideomycetes</taxon>
        <taxon>Dothideomycetidae</taxon>
        <taxon>Mycosphaerellales</taxon>
        <taxon>Teratosphaeriaceae</taxon>
        <taxon>Teratosphaeria</taxon>
    </lineage>
</organism>
<protein>
    <recommendedName>
        <fullName evidence="4">sterol 3beta-glucosyltransferase</fullName>
        <ecNumber evidence="4">2.4.1.173</ecNumber>
    </recommendedName>
    <alternativeName>
        <fullName evidence="10">Autophagy-related protein 26</fullName>
    </alternativeName>
</protein>
<dbReference type="FunFam" id="3.40.50.2000:FF:000009">
    <property type="entry name" value="Sterol 3-beta-glucosyltransferase UGT80A2"/>
    <property type="match status" value="1"/>
</dbReference>
<dbReference type="InterPro" id="IPR001849">
    <property type="entry name" value="PH_domain"/>
</dbReference>
<feature type="compositionally biased region" description="Acidic residues" evidence="13">
    <location>
        <begin position="54"/>
        <end position="64"/>
    </location>
</feature>
<evidence type="ECO:0000256" key="5">
    <source>
        <dbReference type="ARBA" id="ARBA00022490"/>
    </source>
</evidence>
<dbReference type="InterPro" id="IPR011993">
    <property type="entry name" value="PH-like_dom_sf"/>
</dbReference>
<keyword evidence="8" id="KW-0072">Autophagy</keyword>
<sequence>MAASFRSRSPSPSRRSSLGGRTSTRERLARRTSNSRERSRKRVSMNVPERFRQDDEEEEEEEDVTGPAQKGYVQQSLYGVISAATKQQETGMGRTGMAGLDLGVDSDDSESEVEAAGEGSSRPGSARSNVEERKAASKSEGDAREKVAKPKKNKLSLRALMKPNTTRSDSQGDDAMTQSQFLPPKPTIDSGEGRHARSASVTGLRDEGMLMERRLRARQKLELESSITSTTTRRSRDTVRPGEKKAPRTLQTLLADMFHFDEPEEVIKEYSCWYLQSVMLQGFMYVTSKHICYYAYLQKKSTQTIKSGHLGKMGKHRPGYRRKYFILKGDVLSYYASAADPYFPEGNVDLRYAVSAELTPKEGDDEKNSVLFALTIEDRVYRLKAESASSAREWVRQLQKVIFRSHNDGDSVKISIPIANVVDVESNPVVGLADTVKLRVIDNEETYAIDDYFFTFFTYGREALELLKKLTSDSEASKGQVKGEDEALLLSGHVPIKTPRRSRSTVSNERSPRWSGEGQAGGRDGIRTTSSPLARSTSRSSATYARAGQDGSPRSSRGRVRSSYDRSRSSSSRSPTSESTMRESGDSSGMIEEVSAGNQKTDMSASQMLSGSGAFGAPTVFKPQPEYKERQLVDKLQKSKTDSLPVPDRSNADSAETIKKARLSPTPTGAAKPISILATPLQQVAGLYDSVKTKGISYLGSSPKDYYNKFSTAFAGGQKHYPSSDSSRPLRPSERDDIDSEAEGEEDELDNAEHERRFQEHFALPGSEKLVAVFYCWLHRVLPLYGKIYIGTSYFCFRSLLYGTRTKLKVAFKNIVNVEKEKGFRLKFPGMVLVIRGREEIFFDFSGFGLRDDCVVTVLRCLDATSRKALGGNSVLMSREEEEDAESALHEHELLQEARKDGYTEHETGESRPISSDSDSLNFAGAPPILFDDPDASMLDFKPKTSMRITCLTIGSRGDVQPYIALCKGLLADGHRPRIATHKEFGPWVESHGIEFARVEGDPAELMRICVDNGMFTPSFIYEAKSKCGDWLNGLLASSWEACQGSDLLIESPSAMTGIHIAEALGIPYFRAFTMPWTRTRAYPHAFAIPNRKMGGTYNMLTYTMFDNVFWQMSARPINRWRRKMLGLPSTGLERLQVNKVPFLYNFSPSVVVPPLDFSDWVRVTGYWFLDEGAGFKPPQTLQAFIDKARADKMKLVYIGFGSVTVADSRALTEQVVNAVLKADVRCILSKGWSDRLDNKAAALPEIQLPDSIFLIQSAPHDWLFRQIDCAVHHGGAGTTGASLRAGVPTLIRPFFGDQFFFATRVEDLGVGMHLRRISVNSLGRALWIACHDERMRTKARVLGEQIRQEDGVGTAIKAIYRDLEYARTLIKRSETVAKKQAVLEEEEGAVEEEEAWTFVENDGDATDVEVTSAVQRSWSPGRSGLQLPEKRHGSLGGMVGRKGRGG</sequence>
<evidence type="ECO:0000256" key="12">
    <source>
        <dbReference type="ARBA" id="ARBA00049453"/>
    </source>
</evidence>
<feature type="region of interest" description="Disordered" evidence="13">
    <location>
        <begin position="717"/>
        <end position="751"/>
    </location>
</feature>
<dbReference type="FunFam" id="2.30.29.30:FF:000303">
    <property type="entry name" value="Sterol 3-beta-glucosyltransferase"/>
    <property type="match status" value="1"/>
</dbReference>